<feature type="transmembrane region" description="Helical" evidence="8">
    <location>
        <begin position="334"/>
        <end position="354"/>
    </location>
</feature>
<reference evidence="10 11" key="1">
    <citation type="submission" date="2018-10" db="EMBL/GenBank/DDBJ databases">
        <title>Pan-genome distribution and transcriptional activeness of fungal secondary metabolism genes in Aspergillus section Fumigati.</title>
        <authorList>
            <person name="Takahashi H."/>
            <person name="Umemura M."/>
            <person name="Ninomiya A."/>
            <person name="Kusuya Y."/>
            <person name="Urayama S."/>
            <person name="Shimizu M."/>
            <person name="Watanabe A."/>
            <person name="Kamei K."/>
            <person name="Yaguchi T."/>
            <person name="Hagiwara D."/>
        </authorList>
    </citation>
    <scope>NUCLEOTIDE SEQUENCE [LARGE SCALE GENOMIC DNA]</scope>
    <source>
        <strain evidence="10 11">IFM 55266</strain>
    </source>
</reference>
<comment type="caution">
    <text evidence="10">The sequence shown here is derived from an EMBL/GenBank/DDBJ whole genome shotgun (WGS) entry which is preliminary data.</text>
</comment>
<feature type="transmembrane region" description="Helical" evidence="8">
    <location>
        <begin position="374"/>
        <end position="392"/>
    </location>
</feature>
<evidence type="ECO:0000256" key="4">
    <source>
        <dbReference type="ARBA" id="ARBA00022692"/>
    </source>
</evidence>
<organism evidence="10 11">
    <name type="scientific">Aspergillus pseudoviridinutans</name>
    <dbReference type="NCBI Taxonomy" id="1517512"/>
    <lineage>
        <taxon>Eukaryota</taxon>
        <taxon>Fungi</taxon>
        <taxon>Dikarya</taxon>
        <taxon>Ascomycota</taxon>
        <taxon>Pezizomycotina</taxon>
        <taxon>Eurotiomycetes</taxon>
        <taxon>Eurotiomycetidae</taxon>
        <taxon>Eurotiales</taxon>
        <taxon>Aspergillaceae</taxon>
        <taxon>Aspergillus</taxon>
        <taxon>Aspergillus subgen. Fumigati</taxon>
    </lineage>
</organism>
<keyword evidence="4 8" id="KW-0812">Transmembrane</keyword>
<dbReference type="GO" id="GO:0005886">
    <property type="term" value="C:plasma membrane"/>
    <property type="evidence" value="ECO:0007669"/>
    <property type="project" value="TreeGrafter"/>
</dbReference>
<keyword evidence="11" id="KW-1185">Reference proteome</keyword>
<evidence type="ECO:0000256" key="1">
    <source>
        <dbReference type="ARBA" id="ARBA00004141"/>
    </source>
</evidence>
<feature type="transmembrane region" description="Helical" evidence="8">
    <location>
        <begin position="222"/>
        <end position="240"/>
    </location>
</feature>
<evidence type="ECO:0000256" key="2">
    <source>
        <dbReference type="ARBA" id="ARBA00007520"/>
    </source>
</evidence>
<dbReference type="GeneID" id="67004003"/>
<dbReference type="Proteomes" id="UP001043456">
    <property type="component" value="Unassembled WGS sequence"/>
</dbReference>
<dbReference type="PROSITE" id="PS50850">
    <property type="entry name" value="MFS"/>
    <property type="match status" value="1"/>
</dbReference>
<feature type="transmembrane region" description="Helical" evidence="8">
    <location>
        <begin position="106"/>
        <end position="126"/>
    </location>
</feature>
<evidence type="ECO:0000256" key="5">
    <source>
        <dbReference type="ARBA" id="ARBA00022989"/>
    </source>
</evidence>
<feature type="transmembrane region" description="Helical" evidence="8">
    <location>
        <begin position="261"/>
        <end position="280"/>
    </location>
</feature>
<evidence type="ECO:0000313" key="10">
    <source>
        <dbReference type="EMBL" id="GIJ86502.1"/>
    </source>
</evidence>
<keyword evidence="6 8" id="KW-0472">Membrane</keyword>
<evidence type="ECO:0000256" key="3">
    <source>
        <dbReference type="ARBA" id="ARBA00022448"/>
    </source>
</evidence>
<dbReference type="RefSeq" id="XP_043157249.1">
    <property type="nucleotide sequence ID" value="XM_043301314.1"/>
</dbReference>
<proteinExistence type="inferred from homology"/>
<protein>
    <recommendedName>
        <fullName evidence="9">Major facilitator superfamily (MFS) profile domain-containing protein</fullName>
    </recommendedName>
</protein>
<comment type="similarity">
    <text evidence="2">Belongs to the major facilitator superfamily. TCR/Tet family.</text>
</comment>
<feature type="transmembrane region" description="Helical" evidence="8">
    <location>
        <begin position="399"/>
        <end position="421"/>
    </location>
</feature>
<dbReference type="AlphaFoldDB" id="A0A9P3B864"/>
<keyword evidence="3" id="KW-0813">Transport</keyword>
<gene>
    <name evidence="10" type="ORF">Asppvi_005391</name>
</gene>
<evidence type="ECO:0000313" key="11">
    <source>
        <dbReference type="Proteomes" id="UP001043456"/>
    </source>
</evidence>
<dbReference type="OrthoDB" id="10021397at2759"/>
<feature type="transmembrane region" description="Helical" evidence="8">
    <location>
        <begin position="192"/>
        <end position="210"/>
    </location>
</feature>
<dbReference type="PANTHER" id="PTHR23501">
    <property type="entry name" value="MAJOR FACILITATOR SUPERFAMILY"/>
    <property type="match status" value="1"/>
</dbReference>
<dbReference type="PANTHER" id="PTHR23501:SF12">
    <property type="entry name" value="MAJOR FACILITATOR SUPERFAMILY (MFS) PROFILE DOMAIN-CONTAINING PROTEIN-RELATED"/>
    <property type="match status" value="1"/>
</dbReference>
<feature type="transmembrane region" description="Helical" evidence="8">
    <location>
        <begin position="292"/>
        <end position="313"/>
    </location>
</feature>
<evidence type="ECO:0000256" key="6">
    <source>
        <dbReference type="ARBA" id="ARBA00023136"/>
    </source>
</evidence>
<accession>A0A9P3B864</accession>
<dbReference type="InterPro" id="IPR020846">
    <property type="entry name" value="MFS_dom"/>
</dbReference>
<dbReference type="InterPro" id="IPR011701">
    <property type="entry name" value="MFS"/>
</dbReference>
<dbReference type="Pfam" id="PF07690">
    <property type="entry name" value="MFS_1"/>
    <property type="match status" value="1"/>
</dbReference>
<dbReference type="EMBL" id="BHVY01000003">
    <property type="protein sequence ID" value="GIJ86502.1"/>
    <property type="molecule type" value="Genomic_DNA"/>
</dbReference>
<dbReference type="InterPro" id="IPR036259">
    <property type="entry name" value="MFS_trans_sf"/>
</dbReference>
<dbReference type="Gene3D" id="1.20.1250.20">
    <property type="entry name" value="MFS general substrate transporter like domains"/>
    <property type="match status" value="2"/>
</dbReference>
<sequence length="596" mass="64117">MALGSNVPNETIALSSSEETSNGMTTGACTSGSHDSSPDVEKGTQCDPNGSDEELKDVRTITGFRWFLFISSTLTAIFVYALDNTIVANIVPAIVNKFDTVSDLPWLSVGFMIGGMAMVLPLGRLYALFDAKWIYISSTIVFMAASALCGAAPNMTAEIVGRVFAGAGGNGMYFGLLTIISMNTTNRERPGYLSLTGLVWGVGTVLGPVIGGGFELYTWRWAFYINLLFGAILLPIYVFILPSNNPAPGMTKWQRLATLDCVGAVLSVGACITLVMGINFGGTLYPWSSGQIIALFVVTGSLWIIFVLQQAFTVFTTKETRMLPIHLYLQKEPLLLFVACTAVGAVSYTSVYYIPIYFQFTRGDTAMDAAVRQLPFIFFLITAIPASGLYMSRVGYYKPCYLGGSIVAMVAAVLMATIVHVDTSPSILYGLEIVLGLGAGAYTQASFAVIQAVVPPSEAANGLSLMLLAQLGGLTLGLSVGGAVFVNVASKNLYRILPNTPRDQVQQMVSGTSGHLLKSLSSDMRRKVLEVIVSAWNDVYLSTPSFPVILNYRLMAHTGSRVSTLGLQLVFCVLYFYRTKGPMCQPRPAELEGLRG</sequence>
<feature type="transmembrane region" description="Helical" evidence="8">
    <location>
        <begin position="465"/>
        <end position="489"/>
    </location>
</feature>
<feature type="transmembrane region" description="Helical" evidence="8">
    <location>
        <begin position="64"/>
        <end position="82"/>
    </location>
</feature>
<feature type="transmembrane region" description="Helical" evidence="8">
    <location>
        <begin position="133"/>
        <end position="153"/>
    </location>
</feature>
<feature type="compositionally biased region" description="Polar residues" evidence="7">
    <location>
        <begin position="14"/>
        <end position="35"/>
    </location>
</feature>
<keyword evidence="5 8" id="KW-1133">Transmembrane helix</keyword>
<dbReference type="SUPFAM" id="SSF103473">
    <property type="entry name" value="MFS general substrate transporter"/>
    <property type="match status" value="1"/>
</dbReference>
<comment type="subcellular location">
    <subcellularLocation>
        <location evidence="1">Membrane</location>
        <topology evidence="1">Multi-pass membrane protein</topology>
    </subcellularLocation>
</comment>
<feature type="transmembrane region" description="Helical" evidence="8">
    <location>
        <begin position="427"/>
        <end position="453"/>
    </location>
</feature>
<evidence type="ECO:0000256" key="7">
    <source>
        <dbReference type="SAM" id="MobiDB-lite"/>
    </source>
</evidence>
<dbReference type="GO" id="GO:0022857">
    <property type="term" value="F:transmembrane transporter activity"/>
    <property type="evidence" value="ECO:0007669"/>
    <property type="project" value="InterPro"/>
</dbReference>
<feature type="domain" description="Major facilitator superfamily (MFS) profile" evidence="9">
    <location>
        <begin position="69"/>
        <end position="580"/>
    </location>
</feature>
<evidence type="ECO:0000259" key="9">
    <source>
        <dbReference type="PROSITE" id="PS50850"/>
    </source>
</evidence>
<name>A0A9P3B864_9EURO</name>
<feature type="region of interest" description="Disordered" evidence="7">
    <location>
        <begin position="14"/>
        <end position="52"/>
    </location>
</feature>
<feature type="transmembrane region" description="Helical" evidence="8">
    <location>
        <begin position="159"/>
        <end position="180"/>
    </location>
</feature>
<evidence type="ECO:0000256" key="8">
    <source>
        <dbReference type="SAM" id="Phobius"/>
    </source>
</evidence>